<reference evidence="2 3" key="2">
    <citation type="submission" date="2024-07" db="EMBL/GenBank/DDBJ databases">
        <authorList>
            <person name="Akdeniz Z."/>
        </authorList>
    </citation>
    <scope>NUCLEOTIDE SEQUENCE [LARGE SCALE GENOMIC DNA]</scope>
</reference>
<evidence type="ECO:0000313" key="3">
    <source>
        <dbReference type="Proteomes" id="UP001642409"/>
    </source>
</evidence>
<evidence type="ECO:0000313" key="2">
    <source>
        <dbReference type="EMBL" id="CAL6071841.1"/>
    </source>
</evidence>
<comment type="caution">
    <text evidence="1">The sequence shown here is derived from an EMBL/GenBank/DDBJ whole genome shotgun (WGS) entry which is preliminary data.</text>
</comment>
<proteinExistence type="predicted"/>
<dbReference type="AlphaFoldDB" id="A0AA86UMV9"/>
<dbReference type="EMBL" id="CAXDID020000292">
    <property type="protein sequence ID" value="CAL6071841.1"/>
    <property type="molecule type" value="Genomic_DNA"/>
</dbReference>
<protein>
    <submittedName>
        <fullName evidence="2">Hypothetical_protein</fullName>
    </submittedName>
</protein>
<evidence type="ECO:0000313" key="1">
    <source>
        <dbReference type="EMBL" id="CAI9961524.1"/>
    </source>
</evidence>
<gene>
    <name evidence="1" type="ORF">HINF_LOCUS49169</name>
    <name evidence="2" type="ORF">HINF_LOCUS55338</name>
</gene>
<dbReference type="Proteomes" id="UP001642409">
    <property type="component" value="Unassembled WGS sequence"/>
</dbReference>
<keyword evidence="3" id="KW-1185">Reference proteome</keyword>
<sequence>MNGKVSLSENFIANPYQITNQILFYKQYDCFVTDLDLNIVEQLPIHFVLKDDKQFTFTSNPDTILGKEYQHNHLTPCNGKLYVILNDVLFSVFLNIFTEIATIPEMTQMNSNCLCAFEDKLIATNYYKLFVLENNEFIEQSLCSEYSENVESIFLESFGSTAIIGLQIGYCSCLCQILSLDNYKLLYLGHRLDKWLLDGGLCVLNVDYNNSCMVLDLTQTERACPSQQAFMKHIERLILAILQNLSALRLCASFFQTSVHNLQNAKRKYLWTNSKGLQYQFRNRFTGGKQSLKFKYKSVL</sequence>
<name>A0AA86UMV9_9EUKA</name>
<organism evidence="1">
    <name type="scientific">Hexamita inflata</name>
    <dbReference type="NCBI Taxonomy" id="28002"/>
    <lineage>
        <taxon>Eukaryota</taxon>
        <taxon>Metamonada</taxon>
        <taxon>Diplomonadida</taxon>
        <taxon>Hexamitidae</taxon>
        <taxon>Hexamitinae</taxon>
        <taxon>Hexamita</taxon>
    </lineage>
</organism>
<dbReference type="EMBL" id="CATOUU010000941">
    <property type="protein sequence ID" value="CAI9961524.1"/>
    <property type="molecule type" value="Genomic_DNA"/>
</dbReference>
<accession>A0AA86UMV9</accession>
<reference evidence="1" key="1">
    <citation type="submission" date="2023-06" db="EMBL/GenBank/DDBJ databases">
        <authorList>
            <person name="Kurt Z."/>
        </authorList>
    </citation>
    <scope>NUCLEOTIDE SEQUENCE</scope>
</reference>